<evidence type="ECO:0000313" key="3">
    <source>
        <dbReference type="Proteomes" id="UP000676325"/>
    </source>
</evidence>
<feature type="region of interest" description="Disordered" evidence="1">
    <location>
        <begin position="107"/>
        <end position="170"/>
    </location>
</feature>
<name>A0A941EB03_9ACTN</name>
<sequence length="170" mass="18607">METPYGEIPERFVKDMSAQEMHDYLRKRYSRRRFLKTAVGAGALAAAGPTFWQRAYADSSAAGSPTGPQWIALGPDPAREMHVSWSVGAYRTAANVPAPAVRFGRSREYGSIVSASKRPRAHPDERAGSEPRPRHRTDAGSRRPAALGSTLPRERGVLATPDGPYRPPHS</sequence>
<evidence type="ECO:0000313" key="2">
    <source>
        <dbReference type="EMBL" id="MBR7828201.1"/>
    </source>
</evidence>
<keyword evidence="3" id="KW-1185">Reference proteome</keyword>
<proteinExistence type="predicted"/>
<reference evidence="2" key="1">
    <citation type="submission" date="2021-04" db="EMBL/GenBank/DDBJ databases">
        <title>Genome based classification of Actinospica acidithermotolerans sp. nov., an actinobacterium isolated from an Indonesian hot spring.</title>
        <authorList>
            <person name="Kusuma A.B."/>
            <person name="Putra K.E."/>
            <person name="Nafisah S."/>
            <person name="Loh J."/>
            <person name="Nouioui I."/>
            <person name="Goodfellow M."/>
        </authorList>
    </citation>
    <scope>NUCLEOTIDE SEQUENCE</scope>
    <source>
        <strain evidence="2">MGRD01-02</strain>
    </source>
</reference>
<dbReference type="AlphaFoldDB" id="A0A941EB03"/>
<feature type="compositionally biased region" description="Basic and acidic residues" evidence="1">
    <location>
        <begin position="121"/>
        <end position="141"/>
    </location>
</feature>
<accession>A0A941EB03</accession>
<dbReference type="PROSITE" id="PS51318">
    <property type="entry name" value="TAT"/>
    <property type="match status" value="1"/>
</dbReference>
<dbReference type="EMBL" id="JAGSOH010000051">
    <property type="protein sequence ID" value="MBR7828201.1"/>
    <property type="molecule type" value="Genomic_DNA"/>
</dbReference>
<organism evidence="2 3">
    <name type="scientific">Actinospica acidithermotolerans</name>
    <dbReference type="NCBI Taxonomy" id="2828514"/>
    <lineage>
        <taxon>Bacteria</taxon>
        <taxon>Bacillati</taxon>
        <taxon>Actinomycetota</taxon>
        <taxon>Actinomycetes</taxon>
        <taxon>Catenulisporales</taxon>
        <taxon>Actinospicaceae</taxon>
        <taxon>Actinospica</taxon>
    </lineage>
</organism>
<protein>
    <submittedName>
        <fullName evidence="2">Twin-arginine translocation signal domain-containing protein</fullName>
    </submittedName>
</protein>
<dbReference type="InterPro" id="IPR006311">
    <property type="entry name" value="TAT_signal"/>
</dbReference>
<dbReference type="NCBIfam" id="TIGR01409">
    <property type="entry name" value="TAT_signal_seq"/>
    <property type="match status" value="1"/>
</dbReference>
<dbReference type="RefSeq" id="WP_212519338.1">
    <property type="nucleotide sequence ID" value="NZ_JAGSOH010000051.1"/>
</dbReference>
<comment type="caution">
    <text evidence="2">The sequence shown here is derived from an EMBL/GenBank/DDBJ whole genome shotgun (WGS) entry which is preliminary data.</text>
</comment>
<evidence type="ECO:0000256" key="1">
    <source>
        <dbReference type="SAM" id="MobiDB-lite"/>
    </source>
</evidence>
<dbReference type="InterPro" id="IPR019546">
    <property type="entry name" value="TAT_signal_bac_arc"/>
</dbReference>
<dbReference type="Proteomes" id="UP000676325">
    <property type="component" value="Unassembled WGS sequence"/>
</dbReference>
<gene>
    <name evidence="2" type="ORF">KDK95_17945</name>
</gene>